<protein>
    <submittedName>
        <fullName evidence="1">Uncharacterized protein</fullName>
    </submittedName>
</protein>
<comment type="caution">
    <text evidence="1">The sequence shown here is derived from an EMBL/GenBank/DDBJ whole genome shotgun (WGS) entry which is preliminary data.</text>
</comment>
<dbReference type="PATRIC" id="fig|1422.18.peg.1057"/>
<reference evidence="1 2" key="1">
    <citation type="submission" date="2016-01" db="EMBL/GenBank/DDBJ databases">
        <title>Draft Genome Sequences of Seven Thermophilic Sporeformers Isolated from Foods.</title>
        <authorList>
            <person name="Berendsen E.M."/>
            <person name="Wells-Bennik M.H."/>
            <person name="Krawcyk A.O."/>
            <person name="De Jong A."/>
            <person name="Holsappel S."/>
            <person name="Eijlander R.T."/>
            <person name="Kuipers O.P."/>
        </authorList>
    </citation>
    <scope>NUCLEOTIDE SEQUENCE [LARGE SCALE GENOMIC DNA]</scope>
    <source>
        <strain evidence="1 2">B4109</strain>
    </source>
</reference>
<proteinExistence type="predicted"/>
<gene>
    <name evidence="1" type="ORF">B4109_1605</name>
</gene>
<organism evidence="1 2">
    <name type="scientific">Geobacillus stearothermophilus</name>
    <name type="common">Bacillus stearothermophilus</name>
    <dbReference type="NCBI Taxonomy" id="1422"/>
    <lineage>
        <taxon>Bacteria</taxon>
        <taxon>Bacillati</taxon>
        <taxon>Bacillota</taxon>
        <taxon>Bacilli</taxon>
        <taxon>Bacillales</taxon>
        <taxon>Anoxybacillaceae</taxon>
        <taxon>Geobacillus</taxon>
    </lineage>
</organism>
<evidence type="ECO:0000313" key="2">
    <source>
        <dbReference type="Proteomes" id="UP000075424"/>
    </source>
</evidence>
<dbReference type="EMBL" id="LQYV01000121">
    <property type="protein sequence ID" value="KYD22799.1"/>
    <property type="molecule type" value="Genomic_DNA"/>
</dbReference>
<name>A0A150MES1_GEOSE</name>
<dbReference type="Proteomes" id="UP000075424">
    <property type="component" value="Unassembled WGS sequence"/>
</dbReference>
<sequence length="46" mass="5575">MGKIYKKIIYAFQKNSTDEVANFEEMVTMRNDCEKCHSFFLSLWYD</sequence>
<accession>A0A150MES1</accession>
<dbReference type="AlphaFoldDB" id="A0A150MES1"/>
<evidence type="ECO:0000313" key="1">
    <source>
        <dbReference type="EMBL" id="KYD22799.1"/>
    </source>
</evidence>